<reference evidence="1" key="1">
    <citation type="submission" date="2020-10" db="EMBL/GenBank/DDBJ databases">
        <authorList>
            <person name="Gilroy R."/>
        </authorList>
    </citation>
    <scope>NUCLEOTIDE SEQUENCE</scope>
    <source>
        <strain evidence="1">CHK152-2871</strain>
    </source>
</reference>
<dbReference type="Proteomes" id="UP000886865">
    <property type="component" value="Unassembled WGS sequence"/>
</dbReference>
<organism evidence="1 2">
    <name type="scientific">Candidatus Galligastranaerophilus intestinavium</name>
    <dbReference type="NCBI Taxonomy" id="2840836"/>
    <lineage>
        <taxon>Bacteria</taxon>
        <taxon>Candidatus Galligastranaerophilus</taxon>
    </lineage>
</organism>
<name>A0A9D1JY61_9BACT</name>
<protein>
    <submittedName>
        <fullName evidence="1">Uncharacterized protein</fullName>
    </submittedName>
</protein>
<dbReference type="AlphaFoldDB" id="A0A9D1JY61"/>
<evidence type="ECO:0000313" key="2">
    <source>
        <dbReference type="Proteomes" id="UP000886865"/>
    </source>
</evidence>
<dbReference type="EMBL" id="DVJQ01000059">
    <property type="protein sequence ID" value="HIS74766.1"/>
    <property type="molecule type" value="Genomic_DNA"/>
</dbReference>
<accession>A0A9D1JY61</accession>
<sequence length="221" mass="25426">MKIHCYIISYKPFDINKAAVVLATAISQVESKNQFTVNNTDLTLLSKFFYSSNDYEAKFFAMSMLNKNGAREFLPIAESVLECDENIATINDKKTNYQASGMRTLLFDELLTNDDTLEGRAMIGRFKNFIENISQKYHTTVLMKTNKDLGDFEEASIGDQRFDLKIKINNRTATPQVREKYKVAKKEFDRLINNSPAGVRTYTDDKPAFSYSDHWNMEIQT</sequence>
<comment type="caution">
    <text evidence="1">The sequence shown here is derived from an EMBL/GenBank/DDBJ whole genome shotgun (WGS) entry which is preliminary data.</text>
</comment>
<proteinExistence type="predicted"/>
<evidence type="ECO:0000313" key="1">
    <source>
        <dbReference type="EMBL" id="HIS74766.1"/>
    </source>
</evidence>
<reference evidence="1" key="2">
    <citation type="journal article" date="2021" name="PeerJ">
        <title>Extensive microbial diversity within the chicken gut microbiome revealed by metagenomics and culture.</title>
        <authorList>
            <person name="Gilroy R."/>
            <person name="Ravi A."/>
            <person name="Getino M."/>
            <person name="Pursley I."/>
            <person name="Horton D.L."/>
            <person name="Alikhan N.F."/>
            <person name="Baker D."/>
            <person name="Gharbi K."/>
            <person name="Hall N."/>
            <person name="Watson M."/>
            <person name="Adriaenssens E.M."/>
            <person name="Foster-Nyarko E."/>
            <person name="Jarju S."/>
            <person name="Secka A."/>
            <person name="Antonio M."/>
            <person name="Oren A."/>
            <person name="Chaudhuri R.R."/>
            <person name="La Ragione R."/>
            <person name="Hildebrand F."/>
            <person name="Pallen M.J."/>
        </authorList>
    </citation>
    <scope>NUCLEOTIDE SEQUENCE</scope>
    <source>
        <strain evidence="1">CHK152-2871</strain>
    </source>
</reference>
<gene>
    <name evidence="1" type="ORF">IAA86_07080</name>
</gene>